<sequence>MAATDNYEMAVDLDPGADEMVVDDVPRDDTDRLKSNATKRKGRGFSERRAGGVDNDEFTSGRFESLEDTATGQAQRSVEGWIVLITGVHEEANEEDVSEKCAEYGEIKNLHLNLDRRTGYVKGYALVEYETFKEAKAAIDGLNGSTLLDQVIKADFAFVRGASASTSVQERDTRRHRRGGDRRDERRR</sequence>
<evidence type="ECO:0000256" key="12">
    <source>
        <dbReference type="SAM" id="MobiDB-lite"/>
    </source>
</evidence>
<evidence type="ECO:0000256" key="7">
    <source>
        <dbReference type="ARBA" id="ARBA00022884"/>
    </source>
</evidence>
<evidence type="ECO:0000256" key="8">
    <source>
        <dbReference type="ARBA" id="ARBA00023187"/>
    </source>
</evidence>
<proteinExistence type="predicted"/>
<dbReference type="Pfam" id="PF00076">
    <property type="entry name" value="RRM_1"/>
    <property type="match status" value="1"/>
</dbReference>
<feature type="domain" description="RRM" evidence="13">
    <location>
        <begin position="81"/>
        <end position="159"/>
    </location>
</feature>
<keyword evidence="9" id="KW-0539">Nucleus</keyword>
<dbReference type="EMBL" id="KQ257452">
    <property type="protein sequence ID" value="KND03273.1"/>
    <property type="molecule type" value="Genomic_DNA"/>
</dbReference>
<dbReference type="CDD" id="cd12324">
    <property type="entry name" value="RRM_RBM8"/>
    <property type="match status" value="1"/>
</dbReference>
<dbReference type="OrthoDB" id="15688at2759"/>
<gene>
    <name evidence="14" type="ORF">SPPG_02323</name>
</gene>
<dbReference type="AlphaFoldDB" id="A0A0L0HQD6"/>
<keyword evidence="3" id="KW-0813">Transport</keyword>
<keyword evidence="5" id="KW-0507">mRNA processing</keyword>
<dbReference type="SMART" id="SM00360">
    <property type="entry name" value="RRM"/>
    <property type="match status" value="1"/>
</dbReference>
<keyword evidence="7 11" id="KW-0694">RNA-binding</keyword>
<dbReference type="GO" id="GO:0006417">
    <property type="term" value="P:regulation of translation"/>
    <property type="evidence" value="ECO:0007669"/>
    <property type="project" value="UniProtKB-KW"/>
</dbReference>
<dbReference type="InterPro" id="IPR000504">
    <property type="entry name" value="RRM_dom"/>
</dbReference>
<feature type="region of interest" description="Disordered" evidence="12">
    <location>
        <begin position="1"/>
        <end position="54"/>
    </location>
</feature>
<dbReference type="PROSITE" id="PS50102">
    <property type="entry name" value="RRM"/>
    <property type="match status" value="1"/>
</dbReference>
<keyword evidence="15" id="KW-1185">Reference proteome</keyword>
<dbReference type="InParanoid" id="A0A0L0HQD6"/>
<comment type="subcellular location">
    <subcellularLocation>
        <location evidence="2">Cytoplasm</location>
    </subcellularLocation>
    <subcellularLocation>
        <location evidence="1">Nucleus</location>
    </subcellularLocation>
</comment>
<evidence type="ECO:0000256" key="10">
    <source>
        <dbReference type="ARBA" id="ARBA00077711"/>
    </source>
</evidence>
<dbReference type="GeneID" id="27685917"/>
<keyword evidence="4" id="KW-0963">Cytoplasm</keyword>
<feature type="region of interest" description="Disordered" evidence="12">
    <location>
        <begin position="165"/>
        <end position="188"/>
    </location>
</feature>
<dbReference type="Gene3D" id="3.30.70.330">
    <property type="match status" value="1"/>
</dbReference>
<name>A0A0L0HQD6_SPIPD</name>
<evidence type="ECO:0000256" key="2">
    <source>
        <dbReference type="ARBA" id="ARBA00004496"/>
    </source>
</evidence>
<keyword evidence="6" id="KW-0810">Translation regulation</keyword>
<keyword evidence="8" id="KW-0508">mRNA splicing</keyword>
<accession>A0A0L0HQD6</accession>
<protein>
    <recommendedName>
        <fullName evidence="10">RNA-binding protein 8A</fullName>
    </recommendedName>
</protein>
<dbReference type="InterPro" id="IPR035979">
    <property type="entry name" value="RBD_domain_sf"/>
</dbReference>
<evidence type="ECO:0000256" key="11">
    <source>
        <dbReference type="PROSITE-ProRule" id="PRU00176"/>
    </source>
</evidence>
<dbReference type="PANTHER" id="PTHR45894">
    <property type="entry name" value="RNA-BINDING PROTEIN 8A"/>
    <property type="match status" value="1"/>
</dbReference>
<dbReference type="InterPro" id="IPR033744">
    <property type="entry name" value="RRM_RBM8"/>
</dbReference>
<evidence type="ECO:0000256" key="4">
    <source>
        <dbReference type="ARBA" id="ARBA00022490"/>
    </source>
</evidence>
<dbReference type="InterPro" id="IPR012677">
    <property type="entry name" value="Nucleotide-bd_a/b_plait_sf"/>
</dbReference>
<dbReference type="SUPFAM" id="SSF54928">
    <property type="entry name" value="RNA-binding domain, RBD"/>
    <property type="match status" value="1"/>
</dbReference>
<organism evidence="14 15">
    <name type="scientific">Spizellomyces punctatus (strain DAOM BR117)</name>
    <dbReference type="NCBI Taxonomy" id="645134"/>
    <lineage>
        <taxon>Eukaryota</taxon>
        <taxon>Fungi</taxon>
        <taxon>Fungi incertae sedis</taxon>
        <taxon>Chytridiomycota</taxon>
        <taxon>Chytridiomycota incertae sedis</taxon>
        <taxon>Chytridiomycetes</taxon>
        <taxon>Spizellomycetales</taxon>
        <taxon>Spizellomycetaceae</taxon>
        <taxon>Spizellomyces</taxon>
    </lineage>
</organism>
<evidence type="ECO:0000256" key="5">
    <source>
        <dbReference type="ARBA" id="ARBA00022664"/>
    </source>
</evidence>
<evidence type="ECO:0000313" key="14">
    <source>
        <dbReference type="EMBL" id="KND03273.1"/>
    </source>
</evidence>
<dbReference type="Proteomes" id="UP000053201">
    <property type="component" value="Unassembled WGS sequence"/>
</dbReference>
<dbReference type="GO" id="GO:0005737">
    <property type="term" value="C:cytoplasm"/>
    <property type="evidence" value="ECO:0007669"/>
    <property type="project" value="UniProtKB-SubCell"/>
</dbReference>
<dbReference type="GO" id="GO:0005634">
    <property type="term" value="C:nucleus"/>
    <property type="evidence" value="ECO:0007669"/>
    <property type="project" value="UniProtKB-SubCell"/>
</dbReference>
<dbReference type="STRING" id="645134.A0A0L0HQD6"/>
<dbReference type="InterPro" id="IPR008111">
    <property type="entry name" value="RNA-bd_8"/>
</dbReference>
<reference evidence="14 15" key="1">
    <citation type="submission" date="2009-08" db="EMBL/GenBank/DDBJ databases">
        <title>The Genome Sequence of Spizellomyces punctatus strain DAOM BR117.</title>
        <authorList>
            <consortium name="The Broad Institute Genome Sequencing Platform"/>
            <person name="Russ C."/>
            <person name="Cuomo C."/>
            <person name="Shea T."/>
            <person name="Young S.K."/>
            <person name="Zeng Q."/>
            <person name="Koehrsen M."/>
            <person name="Haas B."/>
            <person name="Borodovsky M."/>
            <person name="Guigo R."/>
            <person name="Alvarado L."/>
            <person name="Berlin A."/>
            <person name="Bochicchio J."/>
            <person name="Borenstein D."/>
            <person name="Chapman S."/>
            <person name="Chen Z."/>
            <person name="Engels R."/>
            <person name="Freedman E."/>
            <person name="Gellesch M."/>
            <person name="Goldberg J."/>
            <person name="Griggs A."/>
            <person name="Gujja S."/>
            <person name="Heiman D."/>
            <person name="Hepburn T."/>
            <person name="Howarth C."/>
            <person name="Jen D."/>
            <person name="Larson L."/>
            <person name="Lewis B."/>
            <person name="Mehta T."/>
            <person name="Park D."/>
            <person name="Pearson M."/>
            <person name="Roberts A."/>
            <person name="Saif S."/>
            <person name="Shenoy N."/>
            <person name="Sisk P."/>
            <person name="Stolte C."/>
            <person name="Sykes S."/>
            <person name="Thomson T."/>
            <person name="Walk T."/>
            <person name="White J."/>
            <person name="Yandava C."/>
            <person name="Burger G."/>
            <person name="Gray M.W."/>
            <person name="Holland P.W.H."/>
            <person name="King N."/>
            <person name="Lang F.B.F."/>
            <person name="Roger A.J."/>
            <person name="Ruiz-Trillo I."/>
            <person name="Lander E."/>
            <person name="Nusbaum C."/>
        </authorList>
    </citation>
    <scope>NUCLEOTIDE SEQUENCE [LARGE SCALE GENOMIC DNA]</scope>
    <source>
        <strain evidence="14 15">DAOM BR117</strain>
    </source>
</reference>
<evidence type="ECO:0000259" key="13">
    <source>
        <dbReference type="PROSITE" id="PS50102"/>
    </source>
</evidence>
<dbReference type="GO" id="GO:0003729">
    <property type="term" value="F:mRNA binding"/>
    <property type="evidence" value="ECO:0007669"/>
    <property type="project" value="InterPro"/>
</dbReference>
<dbReference type="FunCoup" id="A0A0L0HQD6">
    <property type="interactions" value="805"/>
</dbReference>
<evidence type="ECO:0000313" key="15">
    <source>
        <dbReference type="Proteomes" id="UP000053201"/>
    </source>
</evidence>
<dbReference type="RefSeq" id="XP_016611312.1">
    <property type="nucleotide sequence ID" value="XM_016750615.1"/>
</dbReference>
<evidence type="ECO:0000256" key="1">
    <source>
        <dbReference type="ARBA" id="ARBA00004123"/>
    </source>
</evidence>
<evidence type="ECO:0000256" key="3">
    <source>
        <dbReference type="ARBA" id="ARBA00022448"/>
    </source>
</evidence>
<dbReference type="GO" id="GO:0008380">
    <property type="term" value="P:RNA splicing"/>
    <property type="evidence" value="ECO:0007669"/>
    <property type="project" value="UniProtKB-KW"/>
</dbReference>
<evidence type="ECO:0000256" key="6">
    <source>
        <dbReference type="ARBA" id="ARBA00022845"/>
    </source>
</evidence>
<dbReference type="FunFam" id="3.30.70.330:FF:000525">
    <property type="entry name" value="RNA-binding protein 8A"/>
    <property type="match status" value="1"/>
</dbReference>
<dbReference type="OMA" id="IYNHEEF"/>
<feature type="compositionally biased region" description="Basic and acidic residues" evidence="12">
    <location>
        <begin position="24"/>
        <end position="34"/>
    </location>
</feature>
<dbReference type="GO" id="GO:0006397">
    <property type="term" value="P:mRNA processing"/>
    <property type="evidence" value="ECO:0007669"/>
    <property type="project" value="UniProtKB-KW"/>
</dbReference>
<dbReference type="eggNOG" id="KOG0130">
    <property type="taxonomic scope" value="Eukaryota"/>
</dbReference>
<dbReference type="VEuPathDB" id="FungiDB:SPPG_02323"/>
<dbReference type="PRINTS" id="PR01738">
    <property type="entry name" value="RNABINDINGM8"/>
</dbReference>
<evidence type="ECO:0000256" key="9">
    <source>
        <dbReference type="ARBA" id="ARBA00023242"/>
    </source>
</evidence>